<dbReference type="GeneID" id="28731459"/>
<dbReference type="CDD" id="cd08948">
    <property type="entry name" value="5beta-POR_like_SDR_a"/>
    <property type="match status" value="1"/>
</dbReference>
<dbReference type="InterPro" id="IPR036291">
    <property type="entry name" value="NAD(P)-bd_dom_sf"/>
</dbReference>
<evidence type="ECO:0000256" key="1">
    <source>
        <dbReference type="SAM" id="MobiDB-lite"/>
    </source>
</evidence>
<gene>
    <name evidence="3" type="ORF">AB675_10786</name>
</gene>
<dbReference type="Gene3D" id="3.40.50.720">
    <property type="entry name" value="NAD(P)-binding Rossmann-like Domain"/>
    <property type="match status" value="1"/>
</dbReference>
<feature type="compositionally biased region" description="Low complexity" evidence="1">
    <location>
        <begin position="398"/>
        <end position="407"/>
    </location>
</feature>
<dbReference type="VEuPathDB" id="FungiDB:AB675_10786"/>
<comment type="caution">
    <text evidence="3">The sequence shown here is derived from an EMBL/GenBank/DDBJ whole genome shotgun (WGS) entry which is preliminary data.</text>
</comment>
<feature type="region of interest" description="Disordered" evidence="1">
    <location>
        <begin position="388"/>
        <end position="407"/>
    </location>
</feature>
<sequence length="407" mass="46292">MSPPSPKVAFVTGCSGVTGNAIVEHLIRQPKEEWSKIIISSRSPLRYTWQDPRVRWIGVDFLDPVEKLETQLRPLCEDVTHAFFASYVHTDGFSELRDCNEPLFENFLTSIDNIAGSALQRVILQTGGKHYGVHLGPVPAPCREDGPRYKDDKGENFYFAQEDFMFNLQKQRTWSWNIIRPNAIIGFTPGKNGMSMALTMALYMITCKELGIIPEFPGNRFFYNSTDDCSYAPAIADLSVWSATQAHTKNEAFNHVNGDTIVWRYFFKQLGEYFGIVIPDQKEWKAVGLEGVYDHNFKMEDWQQGKQEVWDRVCEKYGGNKSAFSWGTWGFMNWAMGKAWPTTSSMSKARKFGWHRQDDSLETWYETFQSFENAGVLPRAELLRGSSGEGKRAKNVVNGTNGLTNGT</sequence>
<evidence type="ECO:0000313" key="3">
    <source>
        <dbReference type="EMBL" id="KPI40647.1"/>
    </source>
</evidence>
<proteinExistence type="predicted"/>
<evidence type="ECO:0000313" key="4">
    <source>
        <dbReference type="Proteomes" id="UP000038010"/>
    </source>
</evidence>
<keyword evidence="4" id="KW-1185">Reference proteome</keyword>
<dbReference type="PANTHER" id="PTHR32487:SF0">
    <property type="entry name" value="3-OXO-DELTA(4,5)-STEROID 5-BETA-REDUCTASE"/>
    <property type="match status" value="1"/>
</dbReference>
<evidence type="ECO:0000259" key="2">
    <source>
        <dbReference type="Pfam" id="PF22917"/>
    </source>
</evidence>
<protein>
    <recommendedName>
        <fullName evidence="2">PRISE-like Rossmann-fold domain-containing protein</fullName>
    </recommendedName>
</protein>
<dbReference type="Pfam" id="PF22917">
    <property type="entry name" value="PRISE"/>
    <property type="match status" value="1"/>
</dbReference>
<dbReference type="Proteomes" id="UP000038010">
    <property type="component" value="Unassembled WGS sequence"/>
</dbReference>
<dbReference type="AlphaFoldDB" id="A0A0N1H9Z8"/>
<accession>A0A0N1H9Z8</accession>
<dbReference type="OrthoDB" id="1731983at2759"/>
<dbReference type="PANTHER" id="PTHR32487">
    <property type="entry name" value="3-OXO-DELTA(4,5)-STEROID 5-BETA-REDUCTASE"/>
    <property type="match status" value="1"/>
</dbReference>
<dbReference type="SUPFAM" id="SSF51735">
    <property type="entry name" value="NAD(P)-binding Rossmann-fold domains"/>
    <property type="match status" value="1"/>
</dbReference>
<reference evidence="3 4" key="1">
    <citation type="submission" date="2015-06" db="EMBL/GenBank/DDBJ databases">
        <title>Draft genome of the ant-associated black yeast Phialophora attae CBS 131958.</title>
        <authorList>
            <person name="Moreno L.F."/>
            <person name="Stielow B.J."/>
            <person name="de Hoog S."/>
            <person name="Vicente V.A."/>
            <person name="Weiss V.A."/>
            <person name="de Vries M."/>
            <person name="Cruz L.M."/>
            <person name="Souza E.M."/>
        </authorList>
    </citation>
    <scope>NUCLEOTIDE SEQUENCE [LARGE SCALE GENOMIC DNA]</scope>
    <source>
        <strain evidence="3 4">CBS 131958</strain>
    </source>
</reference>
<dbReference type="InterPro" id="IPR055222">
    <property type="entry name" value="PRISE-like_Rossmann-fold"/>
</dbReference>
<name>A0A0N1H9Z8_9EURO</name>
<organism evidence="3 4">
    <name type="scientific">Cyphellophora attinorum</name>
    <dbReference type="NCBI Taxonomy" id="1664694"/>
    <lineage>
        <taxon>Eukaryota</taxon>
        <taxon>Fungi</taxon>
        <taxon>Dikarya</taxon>
        <taxon>Ascomycota</taxon>
        <taxon>Pezizomycotina</taxon>
        <taxon>Eurotiomycetes</taxon>
        <taxon>Chaetothyriomycetidae</taxon>
        <taxon>Chaetothyriales</taxon>
        <taxon>Cyphellophoraceae</taxon>
        <taxon>Cyphellophora</taxon>
    </lineage>
</organism>
<dbReference type="EMBL" id="LFJN01000011">
    <property type="protein sequence ID" value="KPI40647.1"/>
    <property type="molecule type" value="Genomic_DNA"/>
</dbReference>
<dbReference type="RefSeq" id="XP_018000610.1">
    <property type="nucleotide sequence ID" value="XM_018139579.1"/>
</dbReference>
<dbReference type="STRING" id="1664694.A0A0N1H9Z8"/>
<feature type="domain" description="PRISE-like Rossmann-fold" evidence="2">
    <location>
        <begin position="9"/>
        <end position="321"/>
    </location>
</feature>